<name>A0A9X4B057_9CLOT</name>
<dbReference type="PANTHER" id="PTHR37036:SF2">
    <property type="entry name" value="DUF1861 FAMILY PROTEIN"/>
    <property type="match status" value="1"/>
</dbReference>
<evidence type="ECO:0000313" key="2">
    <source>
        <dbReference type="Proteomes" id="UP001141183"/>
    </source>
</evidence>
<protein>
    <submittedName>
        <fullName evidence="1">DUF1861 family protein</fullName>
    </submittedName>
</protein>
<dbReference type="AlphaFoldDB" id="A0A9X4B057"/>
<dbReference type="InterPro" id="IPR023296">
    <property type="entry name" value="Glyco_hydro_beta-prop_sf"/>
</dbReference>
<evidence type="ECO:0000313" key="1">
    <source>
        <dbReference type="EMBL" id="MDC4240380.1"/>
    </source>
</evidence>
<dbReference type="EMBL" id="JAMRYU010000009">
    <property type="protein sequence ID" value="MDC4240380.1"/>
    <property type="molecule type" value="Genomic_DNA"/>
</dbReference>
<proteinExistence type="predicted"/>
<accession>A0A9X4B057</accession>
<dbReference type="InterPro" id="IPR015045">
    <property type="entry name" value="MPT-1-like_LmxM"/>
</dbReference>
<dbReference type="SUPFAM" id="SSF75005">
    <property type="entry name" value="Arabinanase/levansucrase/invertase"/>
    <property type="match status" value="1"/>
</dbReference>
<reference evidence="1" key="1">
    <citation type="submission" date="2022-05" db="EMBL/GenBank/DDBJ databases">
        <title>Draft genome sequence of Clostridium tertium strain CP3 isolated from Peru.</title>
        <authorList>
            <person name="Hurtado R."/>
            <person name="Lima L."/>
            <person name="Sousa T."/>
            <person name="Jaiswal A.K."/>
            <person name="Tiwari S."/>
            <person name="Maturrano L."/>
            <person name="Brenig B."/>
            <person name="Azevedo V."/>
        </authorList>
    </citation>
    <scope>NUCLEOTIDE SEQUENCE</scope>
    <source>
        <strain evidence="1">CP3</strain>
    </source>
</reference>
<keyword evidence="2" id="KW-1185">Reference proteome</keyword>
<dbReference type="Gene3D" id="2.115.10.20">
    <property type="entry name" value="Glycosyl hydrolase domain, family 43"/>
    <property type="match status" value="1"/>
</dbReference>
<gene>
    <name evidence="1" type="ORF">NE398_09400</name>
</gene>
<comment type="caution">
    <text evidence="1">The sequence shown here is derived from an EMBL/GenBank/DDBJ whole genome shotgun (WGS) entry which is preliminary data.</text>
</comment>
<dbReference type="PANTHER" id="PTHR37036">
    <property type="match status" value="1"/>
</dbReference>
<dbReference type="Proteomes" id="UP001141183">
    <property type="component" value="Unassembled WGS sequence"/>
</dbReference>
<dbReference type="RefSeq" id="WP_008680743.1">
    <property type="nucleotide sequence ID" value="NZ_CABKOG010000003.1"/>
</dbReference>
<sequence length="305" mass="34373">MNIKETCSTLLEKYLKNNSNIYNVEKLKFINVGENDVYNISAPFKDNMKTIIAGRVEARDSEDSTVCFFENIGDSWSPVEGYPKFKLQDPFFTRINDELIFGGVEVFPHPELENTLKWRTIFYKGKDVCSLEKFFVGPDGMKDLRLVQVKNNKIGILTRPQGEKGGRGKIGFATIDNLDDLNINIINEAPLLEDLFIDEEWGGANEARSLDDSTLGILGHVACFDEDGNRHYYPMTFKLNINTLEVKNQKIIAIRKNFKPGEAKRADLEDVVFSGGLVLNGDKAVLYAGISDAEAQLIEIDNPFK</sequence>
<dbReference type="Pfam" id="PF08950">
    <property type="entry name" value="DUF1861"/>
    <property type="match status" value="1"/>
</dbReference>
<organism evidence="1 2">
    <name type="scientific">Clostridium tertium</name>
    <dbReference type="NCBI Taxonomy" id="1559"/>
    <lineage>
        <taxon>Bacteria</taxon>
        <taxon>Bacillati</taxon>
        <taxon>Bacillota</taxon>
        <taxon>Clostridia</taxon>
        <taxon>Eubacteriales</taxon>
        <taxon>Clostridiaceae</taxon>
        <taxon>Clostridium</taxon>
    </lineage>
</organism>